<evidence type="ECO:0000313" key="3">
    <source>
        <dbReference type="Proteomes" id="UP000241118"/>
    </source>
</evidence>
<feature type="region of interest" description="Disordered" evidence="1">
    <location>
        <begin position="1"/>
        <end position="82"/>
    </location>
</feature>
<name>A0A2P8IEB0_SACCR</name>
<organism evidence="2 3">
    <name type="scientific">Saccharothrix carnea</name>
    <dbReference type="NCBI Taxonomy" id="1280637"/>
    <lineage>
        <taxon>Bacteria</taxon>
        <taxon>Bacillati</taxon>
        <taxon>Actinomycetota</taxon>
        <taxon>Actinomycetes</taxon>
        <taxon>Pseudonocardiales</taxon>
        <taxon>Pseudonocardiaceae</taxon>
        <taxon>Saccharothrix</taxon>
    </lineage>
</organism>
<dbReference type="AlphaFoldDB" id="A0A2P8IEB0"/>
<dbReference type="Proteomes" id="UP000241118">
    <property type="component" value="Unassembled WGS sequence"/>
</dbReference>
<feature type="compositionally biased region" description="Low complexity" evidence="1">
    <location>
        <begin position="1"/>
        <end position="23"/>
    </location>
</feature>
<protein>
    <submittedName>
        <fullName evidence="2">Uncharacterized protein DUF3558</fullName>
    </submittedName>
</protein>
<gene>
    <name evidence="2" type="ORF">B0I31_103550</name>
</gene>
<dbReference type="Pfam" id="PF12079">
    <property type="entry name" value="DUF3558"/>
    <property type="match status" value="1"/>
</dbReference>
<comment type="caution">
    <text evidence="2">The sequence shown here is derived from an EMBL/GenBank/DDBJ whole genome shotgun (WGS) entry which is preliminary data.</text>
</comment>
<reference evidence="2 3" key="1">
    <citation type="submission" date="2018-03" db="EMBL/GenBank/DDBJ databases">
        <title>Genomic Encyclopedia of Type Strains, Phase III (KMG-III): the genomes of soil and plant-associated and newly described type strains.</title>
        <authorList>
            <person name="Whitman W."/>
        </authorList>
    </citation>
    <scope>NUCLEOTIDE SEQUENCE [LARGE SCALE GENOMIC DNA]</scope>
    <source>
        <strain evidence="2 3">CGMCC 4.7097</strain>
    </source>
</reference>
<accession>A0A2P8IEB0</accession>
<evidence type="ECO:0000256" key="1">
    <source>
        <dbReference type="SAM" id="MobiDB-lite"/>
    </source>
</evidence>
<keyword evidence="3" id="KW-1185">Reference proteome</keyword>
<proteinExistence type="predicted"/>
<dbReference type="EMBL" id="PYAX01000003">
    <property type="protein sequence ID" value="PSL56793.1"/>
    <property type="molecule type" value="Genomic_DNA"/>
</dbReference>
<dbReference type="InterPro" id="IPR024520">
    <property type="entry name" value="DUF3558"/>
</dbReference>
<sequence length="180" mass="18686">MEGTPTPATTTTTATAGGQTTEPSGNSDVPEITGPELDVTKFGGPCALLKSDQLATRGVTKPGTERNDPAGTTCQWRPDDRVDGTSFSATFLDKTNGLEGFYENRDKNPVFEPIEVAGYPAVNGDPTDAKSGSCSTAVGTAKGEGFVVQIHVNDEKLPEYTNPCSVSSAIAETIVGNLKG</sequence>
<evidence type="ECO:0000313" key="2">
    <source>
        <dbReference type="EMBL" id="PSL56793.1"/>
    </source>
</evidence>